<keyword evidence="6" id="KW-1185">Reference proteome</keyword>
<dbReference type="SUPFAM" id="SSF46785">
    <property type="entry name" value="Winged helix' DNA-binding domain"/>
    <property type="match status" value="1"/>
</dbReference>
<dbReference type="EMBL" id="JAVALS010000001">
    <property type="protein sequence ID" value="MDP5225736.1"/>
    <property type="molecule type" value="Genomic_DNA"/>
</dbReference>
<dbReference type="InterPro" id="IPR002577">
    <property type="entry name" value="HTH_HxlR"/>
</dbReference>
<evidence type="ECO:0000256" key="2">
    <source>
        <dbReference type="ARBA" id="ARBA00023125"/>
    </source>
</evidence>
<dbReference type="PANTHER" id="PTHR33204">
    <property type="entry name" value="TRANSCRIPTIONAL REGULATOR, MARR FAMILY"/>
    <property type="match status" value="1"/>
</dbReference>
<keyword evidence="3" id="KW-0804">Transcription</keyword>
<sequence>MTIEGRMASIHEPRMHSMCGHDPQEAEMFRSILSRIGDKWSVMLVGMLHEGPLRFTELKQMTSGISAKMLAHTLRQLERDGLVEREIFAEIPPRVVYRSTPLGKSLAVPIMAVAEWASAHQAEIAGNRDRYDAVPDSGA</sequence>
<accession>A0ABT9IJH4</accession>
<dbReference type="RefSeq" id="WP_305994777.1">
    <property type="nucleotide sequence ID" value="NZ_JAVALS010000001.1"/>
</dbReference>
<name>A0ABT9IJH4_9MICC</name>
<evidence type="ECO:0000256" key="3">
    <source>
        <dbReference type="ARBA" id="ARBA00023163"/>
    </source>
</evidence>
<dbReference type="InterPro" id="IPR011991">
    <property type="entry name" value="ArsR-like_HTH"/>
</dbReference>
<feature type="domain" description="HTH hxlR-type" evidence="4">
    <location>
        <begin position="19"/>
        <end position="125"/>
    </location>
</feature>
<gene>
    <name evidence="5" type="ORF">Q9R02_01025</name>
</gene>
<organism evidence="5 6">
    <name type="scientific">Arthrobacter horti</name>
    <dbReference type="NCBI Taxonomy" id="3068273"/>
    <lineage>
        <taxon>Bacteria</taxon>
        <taxon>Bacillati</taxon>
        <taxon>Actinomycetota</taxon>
        <taxon>Actinomycetes</taxon>
        <taxon>Micrococcales</taxon>
        <taxon>Micrococcaceae</taxon>
        <taxon>Arthrobacter</taxon>
    </lineage>
</organism>
<evidence type="ECO:0000256" key="1">
    <source>
        <dbReference type="ARBA" id="ARBA00023015"/>
    </source>
</evidence>
<dbReference type="InterPro" id="IPR036390">
    <property type="entry name" value="WH_DNA-bd_sf"/>
</dbReference>
<keyword evidence="1" id="KW-0805">Transcription regulation</keyword>
<dbReference type="Pfam" id="PF01638">
    <property type="entry name" value="HxlR"/>
    <property type="match status" value="1"/>
</dbReference>
<evidence type="ECO:0000313" key="5">
    <source>
        <dbReference type="EMBL" id="MDP5225736.1"/>
    </source>
</evidence>
<proteinExistence type="predicted"/>
<dbReference type="Proteomes" id="UP001232725">
    <property type="component" value="Unassembled WGS sequence"/>
</dbReference>
<reference evidence="5 6" key="1">
    <citation type="submission" date="2023-08" db="EMBL/GenBank/DDBJ databases">
        <title>Arthrobacter horti sp. nov., isolated from forest soil.</title>
        <authorList>
            <person name="Park M."/>
        </authorList>
    </citation>
    <scope>NUCLEOTIDE SEQUENCE [LARGE SCALE GENOMIC DNA]</scope>
    <source>
        <strain evidence="5 6">YJM1</strain>
    </source>
</reference>
<dbReference type="PROSITE" id="PS51118">
    <property type="entry name" value="HTH_HXLR"/>
    <property type="match status" value="1"/>
</dbReference>
<dbReference type="InterPro" id="IPR036388">
    <property type="entry name" value="WH-like_DNA-bd_sf"/>
</dbReference>
<keyword evidence="2" id="KW-0238">DNA-binding</keyword>
<evidence type="ECO:0000313" key="6">
    <source>
        <dbReference type="Proteomes" id="UP001232725"/>
    </source>
</evidence>
<dbReference type="PANTHER" id="PTHR33204:SF39">
    <property type="entry name" value="TRANSCRIPTIONAL REGULATORY PROTEIN"/>
    <property type="match status" value="1"/>
</dbReference>
<dbReference type="Gene3D" id="1.10.10.10">
    <property type="entry name" value="Winged helix-like DNA-binding domain superfamily/Winged helix DNA-binding domain"/>
    <property type="match status" value="1"/>
</dbReference>
<evidence type="ECO:0000259" key="4">
    <source>
        <dbReference type="PROSITE" id="PS51118"/>
    </source>
</evidence>
<comment type="caution">
    <text evidence="5">The sequence shown here is derived from an EMBL/GenBank/DDBJ whole genome shotgun (WGS) entry which is preliminary data.</text>
</comment>
<dbReference type="CDD" id="cd00090">
    <property type="entry name" value="HTH_ARSR"/>
    <property type="match status" value="1"/>
</dbReference>
<protein>
    <submittedName>
        <fullName evidence="5">Helix-turn-helix domain-containing protein</fullName>
    </submittedName>
</protein>